<accession>A0A0F9GB12</accession>
<dbReference type="EMBL" id="LAZR01018533">
    <property type="protein sequence ID" value="KKL96049.1"/>
    <property type="molecule type" value="Genomic_DNA"/>
</dbReference>
<name>A0A0F9GB12_9ZZZZ</name>
<comment type="caution">
    <text evidence="1">The sequence shown here is derived from an EMBL/GenBank/DDBJ whole genome shotgun (WGS) entry which is preliminary data.</text>
</comment>
<gene>
    <name evidence="1" type="ORF">LCGC14_1848350</name>
</gene>
<organism evidence="1">
    <name type="scientific">marine sediment metagenome</name>
    <dbReference type="NCBI Taxonomy" id="412755"/>
    <lineage>
        <taxon>unclassified sequences</taxon>
        <taxon>metagenomes</taxon>
        <taxon>ecological metagenomes</taxon>
    </lineage>
</organism>
<sequence>MSTKHEPLVVILTREELIFIEADLRSNVVKKHACKDCRKRTVLADKIKKILGEGNMTKIEKCGGCKKKLIPEEEKSISRVLAKGNFYSLCYECLAKRG</sequence>
<evidence type="ECO:0000313" key="1">
    <source>
        <dbReference type="EMBL" id="KKL96049.1"/>
    </source>
</evidence>
<reference evidence="1" key="1">
    <citation type="journal article" date="2015" name="Nature">
        <title>Complex archaea that bridge the gap between prokaryotes and eukaryotes.</title>
        <authorList>
            <person name="Spang A."/>
            <person name="Saw J.H."/>
            <person name="Jorgensen S.L."/>
            <person name="Zaremba-Niedzwiedzka K."/>
            <person name="Martijn J."/>
            <person name="Lind A.E."/>
            <person name="van Eijk R."/>
            <person name="Schleper C."/>
            <person name="Guy L."/>
            <person name="Ettema T.J."/>
        </authorList>
    </citation>
    <scope>NUCLEOTIDE SEQUENCE</scope>
</reference>
<proteinExistence type="predicted"/>
<dbReference type="AlphaFoldDB" id="A0A0F9GB12"/>
<protein>
    <submittedName>
        <fullName evidence="1">Uncharacterized protein</fullName>
    </submittedName>
</protein>